<dbReference type="GO" id="GO:0005975">
    <property type="term" value="P:carbohydrate metabolic process"/>
    <property type="evidence" value="ECO:0007669"/>
    <property type="project" value="InterPro"/>
</dbReference>
<dbReference type="RefSeq" id="WP_210597247.1">
    <property type="nucleotide sequence ID" value="NZ_JAGKSQ010000004.1"/>
</dbReference>
<dbReference type="PANTHER" id="PTHR22901:SF0">
    <property type="entry name" value="SIALATE O-ACETYLESTERASE"/>
    <property type="match status" value="1"/>
</dbReference>
<evidence type="ECO:0000256" key="1">
    <source>
        <dbReference type="ARBA" id="ARBA00022801"/>
    </source>
</evidence>
<organism evidence="3 4">
    <name type="scientific">Halalkalibacter suaedae</name>
    <dbReference type="NCBI Taxonomy" id="2822140"/>
    <lineage>
        <taxon>Bacteria</taxon>
        <taxon>Bacillati</taxon>
        <taxon>Bacillota</taxon>
        <taxon>Bacilli</taxon>
        <taxon>Bacillales</taxon>
        <taxon>Bacillaceae</taxon>
        <taxon>Halalkalibacter</taxon>
    </lineage>
</organism>
<dbReference type="Pfam" id="PF03629">
    <property type="entry name" value="SASA"/>
    <property type="match status" value="2"/>
</dbReference>
<keyword evidence="4" id="KW-1185">Reference proteome</keyword>
<comment type="caution">
    <text evidence="3">The sequence shown here is derived from an EMBL/GenBank/DDBJ whole genome shotgun (WGS) entry which is preliminary data.</text>
</comment>
<dbReference type="InterPro" id="IPR008979">
    <property type="entry name" value="Galactose-bd-like_sf"/>
</dbReference>
<keyword evidence="1" id="KW-0378">Hydrolase</keyword>
<dbReference type="AlphaFoldDB" id="A0A940WZC7"/>
<feature type="domain" description="Sialate O-acetylesterase" evidence="2">
    <location>
        <begin position="389"/>
        <end position="508"/>
    </location>
</feature>
<feature type="domain" description="Sialate O-acetylesterase" evidence="2">
    <location>
        <begin position="82"/>
        <end position="189"/>
    </location>
</feature>
<dbReference type="EMBL" id="JAGKSQ010000004">
    <property type="protein sequence ID" value="MBP3951540.1"/>
    <property type="molecule type" value="Genomic_DNA"/>
</dbReference>
<dbReference type="GO" id="GO:0001681">
    <property type="term" value="F:sialate O-acetylesterase activity"/>
    <property type="evidence" value="ECO:0007669"/>
    <property type="project" value="InterPro"/>
</dbReference>
<protein>
    <submittedName>
        <fullName evidence="3">Sialate O-acetylesterase</fullName>
    </submittedName>
</protein>
<dbReference type="InterPro" id="IPR005181">
    <property type="entry name" value="SASA"/>
</dbReference>
<dbReference type="GO" id="GO:0004553">
    <property type="term" value="F:hydrolase activity, hydrolyzing O-glycosyl compounds"/>
    <property type="evidence" value="ECO:0007669"/>
    <property type="project" value="InterPro"/>
</dbReference>
<dbReference type="Proteomes" id="UP000678228">
    <property type="component" value="Unassembled WGS sequence"/>
</dbReference>
<name>A0A940WZC7_9BACI</name>
<dbReference type="PANTHER" id="PTHR22901">
    <property type="entry name" value="SIALATE O-ACETYLESTERASE"/>
    <property type="match status" value="1"/>
</dbReference>
<dbReference type="SUPFAM" id="SSF52266">
    <property type="entry name" value="SGNH hydrolase"/>
    <property type="match status" value="1"/>
</dbReference>
<evidence type="ECO:0000313" key="3">
    <source>
        <dbReference type="EMBL" id="MBP3951540.1"/>
    </source>
</evidence>
<evidence type="ECO:0000259" key="2">
    <source>
        <dbReference type="Pfam" id="PF03629"/>
    </source>
</evidence>
<dbReference type="InterPro" id="IPR036514">
    <property type="entry name" value="SGNH_hydro_sf"/>
</dbReference>
<dbReference type="InterPro" id="IPR039329">
    <property type="entry name" value="SIAE"/>
</dbReference>
<evidence type="ECO:0000313" key="4">
    <source>
        <dbReference type="Proteomes" id="UP000678228"/>
    </source>
</evidence>
<accession>A0A940WZC7</accession>
<proteinExistence type="predicted"/>
<sequence length="620" mass="69990">MILSSIISDGMVLQRNKKVTLSGNTTPFQQVEMSFLGKSYRTISDSNGVWKITLENLEAGGPHQMRISADEEILLQDILIGDVWVLGGQSNMELPISRTLDLFSEEMKAVNSPFIRKFHVPQNYDFHEPQHILTRGEWVAANQESVLEFSAVGYFFAKELYELYGVPIGLIHTAVGGTPAEAWISEKTLLELGGYENRLIQCKDDSYIATTKSADEERQTNWFNVLNEKDLGLKEAWFNKELAHSSAWSEFQLPNSWHGSELEAIRGSVWFRKEFELPALMTDCEAKLAMGTIIDADETYINGILIGSTGYMYPPRRYSIPSGLLKPGRNSIAVRVMTTQNTGSFIKEMPYKLFANDQELDLSGTWHYRIGAMMKQLEPATFFQYEPAGLYNGMIAPLNHYQVKGVLWYQGESNTHTPEGYRTLFRNVVKDWRANWDNSEFPFIYTQLANFDTGAKDTENNNWAVLREEQRKSLTLPNTAMAVTIDIGESNDLHPQNKKTLGQRLALSARKLAYNDDIIYSGPLYQKMERIGSSIHLHFDHVGGGLTARNGALQCFMISGKDGRFVPATASIHGPTVVVYHEQINEPCHVRYAWEDNPVEANLYNKEGLPASPFSTETGQ</sequence>
<gene>
    <name evidence="3" type="ORF">J7W16_10365</name>
</gene>
<dbReference type="SUPFAM" id="SSF49785">
    <property type="entry name" value="Galactose-binding domain-like"/>
    <property type="match status" value="1"/>
</dbReference>
<dbReference type="Gene3D" id="3.40.50.1110">
    <property type="entry name" value="SGNH hydrolase"/>
    <property type="match status" value="2"/>
</dbReference>
<reference evidence="3" key="1">
    <citation type="submission" date="2021-03" db="EMBL/GenBank/DDBJ databases">
        <title>Bacillus suaedae sp. nov., isolated from Suaeda aralocaspica.</title>
        <authorList>
            <person name="Lei R.F.R."/>
        </authorList>
    </citation>
    <scope>NUCLEOTIDE SEQUENCE</scope>
    <source>
        <strain evidence="3">YZJH907-2</strain>
    </source>
</reference>